<name>A0AAD9WI98_EUCGR</name>
<keyword evidence="2" id="KW-1185">Reference proteome</keyword>
<dbReference type="InterPro" id="IPR032675">
    <property type="entry name" value="LRR_dom_sf"/>
</dbReference>
<dbReference type="PANTHER" id="PTHR47186">
    <property type="entry name" value="LEUCINE-RICH REPEAT-CONTAINING PROTEIN 57"/>
    <property type="match status" value="1"/>
</dbReference>
<dbReference type="SUPFAM" id="SSF52058">
    <property type="entry name" value="L domain-like"/>
    <property type="match status" value="1"/>
</dbReference>
<organism evidence="1 2">
    <name type="scientific">Eucalyptus grandis</name>
    <name type="common">Flooded gum</name>
    <dbReference type="NCBI Taxonomy" id="71139"/>
    <lineage>
        <taxon>Eukaryota</taxon>
        <taxon>Viridiplantae</taxon>
        <taxon>Streptophyta</taxon>
        <taxon>Embryophyta</taxon>
        <taxon>Tracheophyta</taxon>
        <taxon>Spermatophyta</taxon>
        <taxon>Magnoliopsida</taxon>
        <taxon>eudicotyledons</taxon>
        <taxon>Gunneridae</taxon>
        <taxon>Pentapetalae</taxon>
        <taxon>rosids</taxon>
        <taxon>malvids</taxon>
        <taxon>Myrtales</taxon>
        <taxon>Myrtaceae</taxon>
        <taxon>Myrtoideae</taxon>
        <taxon>Eucalypteae</taxon>
        <taxon>Eucalyptus</taxon>
    </lineage>
</organism>
<reference evidence="1 2" key="1">
    <citation type="journal article" date="2014" name="Nature">
        <title>The genome of Eucalyptus grandis.</title>
        <authorList>
            <person name="Myburg A.A."/>
            <person name="Grattapaglia D."/>
            <person name="Tuskan G.A."/>
            <person name="Hellsten U."/>
            <person name="Hayes R.D."/>
            <person name="Grimwood J."/>
            <person name="Jenkins J."/>
            <person name="Lindquist E."/>
            <person name="Tice H."/>
            <person name="Bauer D."/>
            <person name="Goodstein D.M."/>
            <person name="Dubchak I."/>
            <person name="Poliakov A."/>
            <person name="Mizrachi E."/>
            <person name="Kullan A.R."/>
            <person name="Hussey S.G."/>
            <person name="Pinard D."/>
            <person name="van der Merwe K."/>
            <person name="Singh P."/>
            <person name="van Jaarsveld I."/>
            <person name="Silva-Junior O.B."/>
            <person name="Togawa R.C."/>
            <person name="Pappas M.R."/>
            <person name="Faria D.A."/>
            <person name="Sansaloni C.P."/>
            <person name="Petroli C.D."/>
            <person name="Yang X."/>
            <person name="Ranjan P."/>
            <person name="Tschaplinski T.J."/>
            <person name="Ye C.Y."/>
            <person name="Li T."/>
            <person name="Sterck L."/>
            <person name="Vanneste K."/>
            <person name="Murat F."/>
            <person name="Soler M."/>
            <person name="Clemente H.S."/>
            <person name="Saidi N."/>
            <person name="Cassan-Wang H."/>
            <person name="Dunand C."/>
            <person name="Hefer C.A."/>
            <person name="Bornberg-Bauer E."/>
            <person name="Kersting A.R."/>
            <person name="Vining K."/>
            <person name="Amarasinghe V."/>
            <person name="Ranik M."/>
            <person name="Naithani S."/>
            <person name="Elser J."/>
            <person name="Boyd A.E."/>
            <person name="Liston A."/>
            <person name="Spatafora J.W."/>
            <person name="Dharmwardhana P."/>
            <person name="Raja R."/>
            <person name="Sullivan C."/>
            <person name="Romanel E."/>
            <person name="Alves-Ferreira M."/>
            <person name="Kulheim C."/>
            <person name="Foley W."/>
            <person name="Carocha V."/>
            <person name="Paiva J."/>
            <person name="Kudrna D."/>
            <person name="Brommonschenkel S.H."/>
            <person name="Pasquali G."/>
            <person name="Byrne M."/>
            <person name="Rigault P."/>
            <person name="Tibbits J."/>
            <person name="Spokevicius A."/>
            <person name="Jones R.C."/>
            <person name="Steane D.A."/>
            <person name="Vaillancourt R.E."/>
            <person name="Potts B.M."/>
            <person name="Joubert F."/>
            <person name="Barry K."/>
            <person name="Pappas G.J."/>
            <person name="Strauss S.H."/>
            <person name="Jaiswal P."/>
            <person name="Grima-Pettenati J."/>
            <person name="Salse J."/>
            <person name="Van de Peer Y."/>
            <person name="Rokhsar D.S."/>
            <person name="Schmutz J."/>
        </authorList>
    </citation>
    <scope>NUCLEOTIDE SEQUENCE [LARGE SCALE GENOMIC DNA]</scope>
    <source>
        <strain evidence="2">cv. BRASUZ1</strain>
        <tissue evidence="1">Leaf extractions</tissue>
    </source>
</reference>
<gene>
    <name evidence="1" type="ORF">EUGRSUZ_L03564</name>
</gene>
<dbReference type="PANTHER" id="PTHR47186:SF3">
    <property type="entry name" value="OS09G0267800 PROTEIN"/>
    <property type="match status" value="1"/>
</dbReference>
<proteinExistence type="predicted"/>
<evidence type="ECO:0008006" key="3">
    <source>
        <dbReference type="Google" id="ProtNLM"/>
    </source>
</evidence>
<dbReference type="Gene3D" id="3.80.10.10">
    <property type="entry name" value="Ribonuclease Inhibitor"/>
    <property type="match status" value="1"/>
</dbReference>
<protein>
    <recommendedName>
        <fullName evidence="3">NB-ARC domain-containing protein</fullName>
    </recommendedName>
</protein>
<accession>A0AAD9WI98</accession>
<dbReference type="EMBL" id="MU851713">
    <property type="protein sequence ID" value="KAK2631008.1"/>
    <property type="molecule type" value="Genomic_DNA"/>
</dbReference>
<evidence type="ECO:0000313" key="2">
    <source>
        <dbReference type="Proteomes" id="UP000030711"/>
    </source>
</evidence>
<evidence type="ECO:0000313" key="1">
    <source>
        <dbReference type="EMBL" id="KAK2631008.1"/>
    </source>
</evidence>
<dbReference type="Proteomes" id="UP000030711">
    <property type="component" value="Unassembled WGS sequence"/>
</dbReference>
<comment type="caution">
    <text evidence="1">The sequence shown here is derived from an EMBL/GenBank/DDBJ whole genome shotgun (WGS) entry which is preliminary data.</text>
</comment>
<dbReference type="AlphaFoldDB" id="A0AAD9WI98"/>
<sequence>MPQLPSSLISLILDAYHREIILDLSNLVTLDHLNLSFHTYNPKAPHRSEEILSPWKIVESIYRLPSSLSTLHLMGILPPQRFSNFRNLSSLSISRCSMAHLPVLEHLEKLRKLSIEVCPTLKRIPDLSCLKNLETLYLSELGSLVEIQGLGELESLVSRLIFCFKSLDGLPQLPKLAKLEFFQLHRCQVLWGIEGLGRLRCLKLFCVTGCMSLERLPDYPAWTTLSTDWKAPETSSADWESPGTSGLRLYQELASINVLPRFCTLVDLTTYVNGLGF</sequence>